<keyword evidence="10" id="KW-1185">Reference proteome</keyword>
<keyword evidence="4" id="KW-1003">Cell membrane</keyword>
<evidence type="ECO:0000256" key="5">
    <source>
        <dbReference type="ARBA" id="ARBA00022692"/>
    </source>
</evidence>
<name>A0A9X8UJT6_9FIRM</name>
<dbReference type="PANTHER" id="PTHR34979">
    <property type="entry name" value="INNER MEMBRANE PROTEIN YGAZ"/>
    <property type="match status" value="1"/>
</dbReference>
<organism evidence="9 10">
    <name type="scientific">Harryflintia acetispora</name>
    <dbReference type="NCBI Taxonomy" id="1849041"/>
    <lineage>
        <taxon>Bacteria</taxon>
        <taxon>Bacillati</taxon>
        <taxon>Bacillota</taxon>
        <taxon>Clostridia</taxon>
        <taxon>Eubacteriales</taxon>
        <taxon>Oscillospiraceae</taxon>
        <taxon>Harryflintia</taxon>
    </lineage>
</organism>
<dbReference type="EMBL" id="SLUK01000004">
    <property type="protein sequence ID" value="TCL43763.1"/>
    <property type="molecule type" value="Genomic_DNA"/>
</dbReference>
<evidence type="ECO:0000256" key="7">
    <source>
        <dbReference type="ARBA" id="ARBA00023136"/>
    </source>
</evidence>
<feature type="transmembrane region" description="Helical" evidence="8">
    <location>
        <begin position="12"/>
        <end position="32"/>
    </location>
</feature>
<sequence>MTKQRKALAAAFPLTIPVMAGYLFLGIAFGILMQQKGYHAGWSALMSLIVYAGSMQFVAVGLLSSGFHLVQTVLMTLLVNARHLFYGIAMLDKYAGMGKKKPYLVFSLTDETFSLLCSAKVPEGVDKGWFYLFTSLLDQIYWIAGSFLGGVLGSSFSFDTKGIDFAMTALFVVIFTDQWRMPGSHPPALVGLLASVICLLLFGAQNFLLPAMGLILLSLILLRRRLRKGGEAQC</sequence>
<comment type="similarity">
    <text evidence="2">Belongs to the AzlC family.</text>
</comment>
<dbReference type="RefSeq" id="WP_132084355.1">
    <property type="nucleotide sequence ID" value="NZ_SLUK01000004.1"/>
</dbReference>
<reference evidence="9 10" key="1">
    <citation type="submission" date="2019-03" db="EMBL/GenBank/DDBJ databases">
        <title>Genomic Encyclopedia of Type Strains, Phase IV (KMG-IV): sequencing the most valuable type-strain genomes for metagenomic binning, comparative biology and taxonomic classification.</title>
        <authorList>
            <person name="Goeker M."/>
        </authorList>
    </citation>
    <scope>NUCLEOTIDE SEQUENCE [LARGE SCALE GENOMIC DNA]</scope>
    <source>
        <strain evidence="9 10">DSM 100433</strain>
    </source>
</reference>
<feature type="transmembrane region" description="Helical" evidence="8">
    <location>
        <begin position="193"/>
        <end position="222"/>
    </location>
</feature>
<dbReference type="PANTHER" id="PTHR34979:SF1">
    <property type="entry name" value="INNER MEMBRANE PROTEIN YGAZ"/>
    <property type="match status" value="1"/>
</dbReference>
<evidence type="ECO:0000256" key="2">
    <source>
        <dbReference type="ARBA" id="ARBA00010735"/>
    </source>
</evidence>
<dbReference type="Proteomes" id="UP000294682">
    <property type="component" value="Unassembled WGS sequence"/>
</dbReference>
<gene>
    <name evidence="9" type="ORF">EDD78_104101</name>
</gene>
<evidence type="ECO:0000256" key="3">
    <source>
        <dbReference type="ARBA" id="ARBA00022448"/>
    </source>
</evidence>
<feature type="transmembrane region" description="Helical" evidence="8">
    <location>
        <begin position="44"/>
        <end position="63"/>
    </location>
</feature>
<keyword evidence="6 8" id="KW-1133">Transmembrane helix</keyword>
<dbReference type="GO" id="GO:0005886">
    <property type="term" value="C:plasma membrane"/>
    <property type="evidence" value="ECO:0007669"/>
    <property type="project" value="UniProtKB-SubCell"/>
</dbReference>
<comment type="subcellular location">
    <subcellularLocation>
        <location evidence="1">Cell membrane</location>
        <topology evidence="1">Multi-pass membrane protein</topology>
    </subcellularLocation>
</comment>
<dbReference type="InterPro" id="IPR011606">
    <property type="entry name" value="Brnchd-chn_aa_trnsp_permease"/>
</dbReference>
<accession>A0A9X8UJT6</accession>
<dbReference type="Pfam" id="PF03591">
    <property type="entry name" value="AzlC"/>
    <property type="match status" value="1"/>
</dbReference>
<evidence type="ECO:0000256" key="1">
    <source>
        <dbReference type="ARBA" id="ARBA00004651"/>
    </source>
</evidence>
<proteinExistence type="inferred from homology"/>
<feature type="transmembrane region" description="Helical" evidence="8">
    <location>
        <begin position="69"/>
        <end position="91"/>
    </location>
</feature>
<evidence type="ECO:0000256" key="4">
    <source>
        <dbReference type="ARBA" id="ARBA00022475"/>
    </source>
</evidence>
<evidence type="ECO:0000313" key="10">
    <source>
        <dbReference type="Proteomes" id="UP000294682"/>
    </source>
</evidence>
<feature type="transmembrane region" description="Helical" evidence="8">
    <location>
        <begin position="128"/>
        <end position="151"/>
    </location>
</feature>
<evidence type="ECO:0000256" key="8">
    <source>
        <dbReference type="SAM" id="Phobius"/>
    </source>
</evidence>
<dbReference type="AlphaFoldDB" id="A0A9X8UJT6"/>
<comment type="caution">
    <text evidence="9">The sequence shown here is derived from an EMBL/GenBank/DDBJ whole genome shotgun (WGS) entry which is preliminary data.</text>
</comment>
<keyword evidence="3" id="KW-0813">Transport</keyword>
<keyword evidence="5 8" id="KW-0812">Transmembrane</keyword>
<protein>
    <submittedName>
        <fullName evidence="9">4-azaleucine resistance transporter AzlC</fullName>
    </submittedName>
</protein>
<keyword evidence="7 8" id="KW-0472">Membrane</keyword>
<dbReference type="GO" id="GO:1903785">
    <property type="term" value="P:L-valine transmembrane transport"/>
    <property type="evidence" value="ECO:0007669"/>
    <property type="project" value="TreeGrafter"/>
</dbReference>
<evidence type="ECO:0000256" key="6">
    <source>
        <dbReference type="ARBA" id="ARBA00022989"/>
    </source>
</evidence>
<evidence type="ECO:0000313" key="9">
    <source>
        <dbReference type="EMBL" id="TCL43763.1"/>
    </source>
</evidence>